<feature type="domain" description="NADH:quinone oxidoreductase/Mrp antiporter transmembrane" evidence="9">
    <location>
        <begin position="131"/>
        <end position="423"/>
    </location>
</feature>
<keyword evidence="4 7" id="KW-0812">Transmembrane</keyword>
<feature type="transmembrane region" description="Helical" evidence="8">
    <location>
        <begin position="136"/>
        <end position="153"/>
    </location>
</feature>
<feature type="transmembrane region" description="Helical" evidence="8">
    <location>
        <begin position="462"/>
        <end position="481"/>
    </location>
</feature>
<evidence type="ECO:0000259" key="9">
    <source>
        <dbReference type="Pfam" id="PF00361"/>
    </source>
</evidence>
<feature type="transmembrane region" description="Helical" evidence="8">
    <location>
        <begin position="207"/>
        <end position="232"/>
    </location>
</feature>
<sequence>MMDQAPILVLVIPLIAAVIAPVAGLFNEKWPYALTLPALAVSGIFSAMLLLQATTSGPIHYYVGNWRPPWGIECVIDPLNALMLAIVSGTAFLAAVFSKETVRRELAGKETWFYSLFLLQTTGLTGIVITGDMFNLYVFLEITSITGYALIAAGEDGACVATFRYIILGTIGACFYLLGVGYLYMVTGSLNMADIARILPALHDSRTVLTAFAFLIVGIAVKMGLFPLHTWLPDAYSSAPSASAALIAPLMTKVSVYVMLRVVFDVFDPSFSIAMLAGTDILLWAGTIAIVAGAFKALSQTDYRRMLCYIIVAEVGYMAGGVGLANPTALKGVVLHILNDAVMTLALFFVAGIVTFKTQGRSLSDFKDLFKKMPVTMAGFAIAALSIIGVPPTCGFFSKWLLISGAIAEGAWGFVAALLFSSLVNVIVFFRIFEIGYSFQSPDESHHHDPGHGASVISEAPASMLIPLIAAAAAIALIGLFNQPIMEHIINLAIPAL</sequence>
<feature type="transmembrane region" description="Helical" evidence="8">
    <location>
        <begin position="337"/>
        <end position="356"/>
    </location>
</feature>
<keyword evidence="5 8" id="KW-1133">Transmembrane helix</keyword>
<dbReference type="AlphaFoldDB" id="A0A484HJS0"/>
<feature type="transmembrane region" description="Helical" evidence="8">
    <location>
        <begin position="244"/>
        <end position="264"/>
    </location>
</feature>
<dbReference type="EC" id="1.6.5.11" evidence="10"/>
<keyword evidence="6 8" id="KW-0472">Membrane</keyword>
<protein>
    <submittedName>
        <fullName evidence="10">NADH-quinone oxidoreductase subunit N</fullName>
        <ecNumber evidence="10">1.6.5.11</ecNumber>
    </submittedName>
</protein>
<dbReference type="GO" id="GO:0005886">
    <property type="term" value="C:plasma membrane"/>
    <property type="evidence" value="ECO:0007669"/>
    <property type="project" value="UniProtKB-SubCell"/>
</dbReference>
<dbReference type="PRINTS" id="PR01437">
    <property type="entry name" value="NUOXDRDTASE4"/>
</dbReference>
<evidence type="ECO:0000256" key="8">
    <source>
        <dbReference type="SAM" id="Phobius"/>
    </source>
</evidence>
<proteinExistence type="inferred from homology"/>
<dbReference type="GO" id="GO:0008137">
    <property type="term" value="F:NADH dehydrogenase (ubiquinone) activity"/>
    <property type="evidence" value="ECO:0007669"/>
    <property type="project" value="InterPro"/>
</dbReference>
<organism evidence="10">
    <name type="scientific">uncultured Desulfobacteraceae bacterium</name>
    <dbReference type="NCBI Taxonomy" id="218296"/>
    <lineage>
        <taxon>Bacteria</taxon>
        <taxon>Pseudomonadati</taxon>
        <taxon>Thermodesulfobacteriota</taxon>
        <taxon>Desulfobacteria</taxon>
        <taxon>Desulfobacterales</taxon>
        <taxon>Desulfobacteraceae</taxon>
        <taxon>environmental samples</taxon>
    </lineage>
</organism>
<dbReference type="GO" id="GO:0042773">
    <property type="term" value="P:ATP synthesis coupled electron transport"/>
    <property type="evidence" value="ECO:0007669"/>
    <property type="project" value="InterPro"/>
</dbReference>
<evidence type="ECO:0000256" key="6">
    <source>
        <dbReference type="ARBA" id="ARBA00023136"/>
    </source>
</evidence>
<evidence type="ECO:0000256" key="3">
    <source>
        <dbReference type="ARBA" id="ARBA00022475"/>
    </source>
</evidence>
<feature type="transmembrane region" description="Helical" evidence="8">
    <location>
        <begin position="165"/>
        <end position="187"/>
    </location>
</feature>
<reference evidence="10" key="1">
    <citation type="submission" date="2019-01" db="EMBL/GenBank/DDBJ databases">
        <authorList>
            <consortium name="Genoscope - CEA"/>
            <person name="William W."/>
        </authorList>
    </citation>
    <scope>NUCLEOTIDE SEQUENCE</scope>
    <source>
        <strain evidence="10">CR-1</strain>
    </source>
</reference>
<feature type="transmembrane region" description="Helical" evidence="8">
    <location>
        <begin position="270"/>
        <end position="295"/>
    </location>
</feature>
<feature type="transmembrane region" description="Helical" evidence="8">
    <location>
        <begin position="81"/>
        <end position="99"/>
    </location>
</feature>
<accession>A0A484HJS0</accession>
<dbReference type="EMBL" id="CAACVI010000052">
    <property type="protein sequence ID" value="VEN75452.1"/>
    <property type="molecule type" value="Genomic_DNA"/>
</dbReference>
<feature type="transmembrane region" description="Helical" evidence="8">
    <location>
        <begin position="38"/>
        <end position="61"/>
    </location>
</feature>
<feature type="transmembrane region" description="Helical" evidence="8">
    <location>
        <begin position="111"/>
        <end position="130"/>
    </location>
</feature>
<keyword evidence="3" id="KW-1003">Cell membrane</keyword>
<dbReference type="PANTHER" id="PTHR42703:SF1">
    <property type="entry name" value="NA(+)_H(+) ANTIPORTER SUBUNIT D1"/>
    <property type="match status" value="1"/>
</dbReference>
<evidence type="ECO:0000256" key="2">
    <source>
        <dbReference type="ARBA" id="ARBA00005346"/>
    </source>
</evidence>
<gene>
    <name evidence="10" type="primary">nuoN</name>
    <name evidence="10" type="ORF">EPICR_90049</name>
</gene>
<dbReference type="InterPro" id="IPR050586">
    <property type="entry name" value="CPA3_Na-H_Antiporter_D"/>
</dbReference>
<evidence type="ECO:0000256" key="1">
    <source>
        <dbReference type="ARBA" id="ARBA00004651"/>
    </source>
</evidence>
<comment type="similarity">
    <text evidence="2">Belongs to the CPA3 antiporters (TC 2.A.63) subunit D family.</text>
</comment>
<evidence type="ECO:0000256" key="5">
    <source>
        <dbReference type="ARBA" id="ARBA00022989"/>
    </source>
</evidence>
<dbReference type="InterPro" id="IPR001750">
    <property type="entry name" value="ND/Mrp_TM"/>
</dbReference>
<dbReference type="PANTHER" id="PTHR42703">
    <property type="entry name" value="NADH DEHYDROGENASE"/>
    <property type="match status" value="1"/>
</dbReference>
<dbReference type="InterPro" id="IPR003918">
    <property type="entry name" value="NADH_UbQ_OxRdtase"/>
</dbReference>
<dbReference type="GO" id="GO:0016491">
    <property type="term" value="F:oxidoreductase activity"/>
    <property type="evidence" value="ECO:0007669"/>
    <property type="project" value="UniProtKB-KW"/>
</dbReference>
<keyword evidence="10" id="KW-0560">Oxidoreductase</keyword>
<evidence type="ECO:0000256" key="7">
    <source>
        <dbReference type="RuleBase" id="RU000320"/>
    </source>
</evidence>
<feature type="transmembrane region" description="Helical" evidence="8">
    <location>
        <begin position="377"/>
        <end position="398"/>
    </location>
</feature>
<dbReference type="Pfam" id="PF00361">
    <property type="entry name" value="Proton_antipo_M"/>
    <property type="match status" value="1"/>
</dbReference>
<feature type="transmembrane region" description="Helical" evidence="8">
    <location>
        <begin position="410"/>
        <end position="433"/>
    </location>
</feature>
<name>A0A484HJS0_9BACT</name>
<feature type="transmembrane region" description="Helical" evidence="8">
    <location>
        <begin position="6"/>
        <end position="26"/>
    </location>
</feature>
<comment type="subcellular location">
    <subcellularLocation>
        <location evidence="1">Cell membrane</location>
        <topology evidence="1">Multi-pass membrane protein</topology>
    </subcellularLocation>
    <subcellularLocation>
        <location evidence="7">Membrane</location>
        <topology evidence="7">Multi-pass membrane protein</topology>
    </subcellularLocation>
</comment>
<evidence type="ECO:0000256" key="4">
    <source>
        <dbReference type="ARBA" id="ARBA00022692"/>
    </source>
</evidence>
<evidence type="ECO:0000313" key="10">
    <source>
        <dbReference type="EMBL" id="VEN75452.1"/>
    </source>
</evidence>